<dbReference type="PANTHER" id="PTHR46211">
    <property type="entry name" value="GLYCEROPHOSPHORYL DIESTER PHOSPHODIESTERASE"/>
    <property type="match status" value="1"/>
</dbReference>
<dbReference type="InterPro" id="IPR030395">
    <property type="entry name" value="GP_PDE_dom"/>
</dbReference>
<dbReference type="PANTHER" id="PTHR46211:SF1">
    <property type="entry name" value="GLYCEROPHOSPHODIESTER PHOSPHODIESTERASE, CYTOPLASMIC"/>
    <property type="match status" value="1"/>
</dbReference>
<dbReference type="Gene3D" id="3.20.20.190">
    <property type="entry name" value="Phosphatidylinositol (PI) phosphodiesterase"/>
    <property type="match status" value="1"/>
</dbReference>
<name>A0ABR9DLI0_9MICO</name>
<reference evidence="2 3" key="1">
    <citation type="submission" date="2020-09" db="EMBL/GenBank/DDBJ databases">
        <title>Flavimobilis rhizosphaerae sp. nov., isolated from rhizosphere soil of Spartina alterniflora.</title>
        <authorList>
            <person name="Hanqin C."/>
        </authorList>
    </citation>
    <scope>NUCLEOTIDE SEQUENCE [LARGE SCALE GENOMIC DNA]</scope>
    <source>
        <strain evidence="2 3">GY 10621</strain>
    </source>
</reference>
<evidence type="ECO:0000313" key="2">
    <source>
        <dbReference type="EMBL" id="MBD9698000.1"/>
    </source>
</evidence>
<dbReference type="SUPFAM" id="SSF51695">
    <property type="entry name" value="PLC-like phosphodiesterases"/>
    <property type="match status" value="1"/>
</dbReference>
<evidence type="ECO:0000313" key="3">
    <source>
        <dbReference type="Proteomes" id="UP000642107"/>
    </source>
</evidence>
<dbReference type="RefSeq" id="WP_192276737.1">
    <property type="nucleotide sequence ID" value="NZ_JACZDF010000001.1"/>
</dbReference>
<comment type="caution">
    <text evidence="2">The sequence shown here is derived from an EMBL/GenBank/DDBJ whole genome shotgun (WGS) entry which is preliminary data.</text>
</comment>
<accession>A0ABR9DLI0</accession>
<protein>
    <submittedName>
        <fullName evidence="2">Glycerophosphodiester phosphodiesterase</fullName>
    </submittedName>
</protein>
<dbReference type="Pfam" id="PF03009">
    <property type="entry name" value="GDPD"/>
    <property type="match status" value="1"/>
</dbReference>
<keyword evidence="3" id="KW-1185">Reference proteome</keyword>
<feature type="domain" description="GP-PDE" evidence="1">
    <location>
        <begin position="2"/>
        <end position="288"/>
    </location>
</feature>
<dbReference type="EMBL" id="JACZDF010000001">
    <property type="protein sequence ID" value="MBD9698000.1"/>
    <property type="molecule type" value="Genomic_DNA"/>
</dbReference>
<dbReference type="Proteomes" id="UP000642107">
    <property type="component" value="Unassembled WGS sequence"/>
</dbReference>
<proteinExistence type="predicted"/>
<organism evidence="2 3">
    <name type="scientific">Flavimobilis rhizosphaerae</name>
    <dbReference type="NCBI Taxonomy" id="2775421"/>
    <lineage>
        <taxon>Bacteria</taxon>
        <taxon>Bacillati</taxon>
        <taxon>Actinomycetota</taxon>
        <taxon>Actinomycetes</taxon>
        <taxon>Micrococcales</taxon>
        <taxon>Jonesiaceae</taxon>
        <taxon>Flavimobilis</taxon>
    </lineage>
</organism>
<evidence type="ECO:0000259" key="1">
    <source>
        <dbReference type="PROSITE" id="PS51704"/>
    </source>
</evidence>
<dbReference type="InterPro" id="IPR017946">
    <property type="entry name" value="PLC-like_Pdiesterase_TIM-brl"/>
</dbReference>
<dbReference type="PROSITE" id="PS51704">
    <property type="entry name" value="GP_PDE"/>
    <property type="match status" value="1"/>
</dbReference>
<sequence length="290" mass="30621">MPQIIAHRGASATFPEHTRASYVEALAQGADGLECDVQLTADGVVVLWHDATLDRTSDASGLLHERTLAELRALDVWSWHQAAPPPASHGTLADQVLTLTDFVELAAAAARPVTLVIELKRSSLFSDGEGALEDAVVATLRAAGWDSETGFITGTNVDVTFMSFSPASQRRLAVTVPAERLMFLLDEAADTDLVAEFAPESGATPETVGRLRALIADAQADVTTGRIGGLGPSVAWCRAHPDDVRAAVAAGRHVRVWTVDDADDARFLIELGVDGLTTNRPGALRAALSA</sequence>
<gene>
    <name evidence="2" type="ORF">IGS67_00605</name>
</gene>